<evidence type="ECO:0000313" key="8">
    <source>
        <dbReference type="Proteomes" id="UP000663879"/>
    </source>
</evidence>
<evidence type="ECO:0000256" key="6">
    <source>
        <dbReference type="SAM" id="Phobius"/>
    </source>
</evidence>
<gene>
    <name evidence="7" type="ORF">OXX778_LOCUS15596</name>
</gene>
<keyword evidence="8" id="KW-1185">Reference proteome</keyword>
<dbReference type="GO" id="GO:0016020">
    <property type="term" value="C:membrane"/>
    <property type="evidence" value="ECO:0007669"/>
    <property type="project" value="UniProtKB-SubCell"/>
</dbReference>
<protein>
    <recommendedName>
        <fullName evidence="9">Dolichyl-diphosphooligosaccharide--protein glycosyltransferase subunit KCP2</fullName>
    </recommendedName>
</protein>
<evidence type="ECO:0008006" key="9">
    <source>
        <dbReference type="Google" id="ProtNLM"/>
    </source>
</evidence>
<dbReference type="PANTHER" id="PTHR32001">
    <property type="entry name" value="KERATINOCYTE-ASSOCIATED PROTEIN 2"/>
    <property type="match status" value="1"/>
</dbReference>
<evidence type="ECO:0000313" key="7">
    <source>
        <dbReference type="EMBL" id="CAF0984477.1"/>
    </source>
</evidence>
<dbReference type="Pfam" id="PF09775">
    <property type="entry name" value="Keratin_assoc"/>
    <property type="match status" value="1"/>
</dbReference>
<evidence type="ECO:0000256" key="1">
    <source>
        <dbReference type="ARBA" id="ARBA00004141"/>
    </source>
</evidence>
<feature type="transmembrane region" description="Helical" evidence="6">
    <location>
        <begin position="35"/>
        <end position="55"/>
    </location>
</feature>
<dbReference type="PANTHER" id="PTHR32001:SF1">
    <property type="entry name" value="KERATINOCYTE-ASSOCIATED PROTEIN 2"/>
    <property type="match status" value="1"/>
</dbReference>
<keyword evidence="3 6" id="KW-0812">Transmembrane</keyword>
<sequence>MAVSTNTSLLISVTLMILLAASMQLGKNSLASSELMTIVGGFLGSVFFVALLTAIGNFEKLFFGYGFQTKLFPEVVIALVASMFVSSLVHRVSASTCMVFSLVALYYINRVSQSLYSVQATQTAIKKKK</sequence>
<dbReference type="AlphaFoldDB" id="A0A814FFV0"/>
<keyword evidence="5 6" id="KW-0472">Membrane</keyword>
<accession>A0A814FFV0</accession>
<feature type="transmembrane region" description="Helical" evidence="6">
    <location>
        <begin position="75"/>
        <end position="108"/>
    </location>
</feature>
<proteinExistence type="inferred from homology"/>
<evidence type="ECO:0000256" key="2">
    <source>
        <dbReference type="ARBA" id="ARBA00007279"/>
    </source>
</evidence>
<dbReference type="EMBL" id="CAJNOC010003482">
    <property type="protein sequence ID" value="CAF0984477.1"/>
    <property type="molecule type" value="Genomic_DNA"/>
</dbReference>
<keyword evidence="4 6" id="KW-1133">Transmembrane helix</keyword>
<dbReference type="Proteomes" id="UP000663879">
    <property type="component" value="Unassembled WGS sequence"/>
</dbReference>
<comment type="similarity">
    <text evidence="2">Belongs to the KRTCAP2 family.</text>
</comment>
<dbReference type="OrthoDB" id="1111004at2759"/>
<evidence type="ECO:0000256" key="4">
    <source>
        <dbReference type="ARBA" id="ARBA00022989"/>
    </source>
</evidence>
<organism evidence="7 8">
    <name type="scientific">Brachionus calyciflorus</name>
    <dbReference type="NCBI Taxonomy" id="104777"/>
    <lineage>
        <taxon>Eukaryota</taxon>
        <taxon>Metazoa</taxon>
        <taxon>Spiralia</taxon>
        <taxon>Gnathifera</taxon>
        <taxon>Rotifera</taxon>
        <taxon>Eurotatoria</taxon>
        <taxon>Monogononta</taxon>
        <taxon>Pseudotrocha</taxon>
        <taxon>Ploima</taxon>
        <taxon>Brachionidae</taxon>
        <taxon>Brachionus</taxon>
    </lineage>
</organism>
<comment type="subcellular location">
    <subcellularLocation>
        <location evidence="1">Membrane</location>
        <topology evidence="1">Multi-pass membrane protein</topology>
    </subcellularLocation>
</comment>
<evidence type="ECO:0000256" key="3">
    <source>
        <dbReference type="ARBA" id="ARBA00022692"/>
    </source>
</evidence>
<comment type="caution">
    <text evidence="7">The sequence shown here is derived from an EMBL/GenBank/DDBJ whole genome shotgun (WGS) entry which is preliminary data.</text>
</comment>
<reference evidence="7" key="1">
    <citation type="submission" date="2021-02" db="EMBL/GenBank/DDBJ databases">
        <authorList>
            <person name="Nowell W R."/>
        </authorList>
    </citation>
    <scope>NUCLEOTIDE SEQUENCE</scope>
    <source>
        <strain evidence="7">Ploen Becks lab</strain>
    </source>
</reference>
<evidence type="ECO:0000256" key="5">
    <source>
        <dbReference type="ARBA" id="ARBA00023136"/>
    </source>
</evidence>
<name>A0A814FFV0_9BILA</name>
<dbReference type="InterPro" id="IPR018614">
    <property type="entry name" value="KRTCAP2"/>
</dbReference>
<feature type="transmembrane region" description="Helical" evidence="6">
    <location>
        <begin position="6"/>
        <end position="23"/>
    </location>
</feature>